<sequence>MDGIDRIEVDEVIVKTFGELKKAVDNYSKGSVELHSSALRALTLLREQVVADERGQI</sequence>
<dbReference type="EMBL" id="FUHW01000052">
    <property type="protein sequence ID" value="SJM72351.1"/>
    <property type="molecule type" value="Genomic_DNA"/>
</dbReference>
<evidence type="ECO:0000313" key="1">
    <source>
        <dbReference type="EMBL" id="SJM72351.1"/>
    </source>
</evidence>
<keyword evidence="2" id="KW-1185">Reference proteome</keyword>
<reference evidence="1 2" key="1">
    <citation type="submission" date="2017-02" db="EMBL/GenBank/DDBJ databases">
        <authorList>
            <person name="Peterson S.W."/>
        </authorList>
    </citation>
    <scope>NUCLEOTIDE SEQUENCE [LARGE SCALE GENOMIC DNA]</scope>
    <source>
        <strain evidence="1 2">B Ar 00.02</strain>
    </source>
</reference>
<proteinExistence type="predicted"/>
<dbReference type="Proteomes" id="UP000195913">
    <property type="component" value="Unassembled WGS sequence"/>
</dbReference>
<protein>
    <submittedName>
        <fullName evidence="1">Uncharacterized protein</fullName>
    </submittedName>
</protein>
<evidence type="ECO:0000313" key="2">
    <source>
        <dbReference type="Proteomes" id="UP000195913"/>
    </source>
</evidence>
<dbReference type="RefSeq" id="WP_158225840.1">
    <property type="nucleotide sequence ID" value="NZ_FUHW01000052.1"/>
</dbReference>
<accession>A0A1R4GW54</accession>
<gene>
    <name evidence="1" type="ORF">FM101_14890</name>
</gene>
<dbReference type="AlphaFoldDB" id="A0A1R4GW54"/>
<organism evidence="1 2">
    <name type="scientific">Arthrobacter rhombi</name>
    <dbReference type="NCBI Taxonomy" id="71253"/>
    <lineage>
        <taxon>Bacteria</taxon>
        <taxon>Bacillati</taxon>
        <taxon>Actinomycetota</taxon>
        <taxon>Actinomycetes</taxon>
        <taxon>Micrococcales</taxon>
        <taxon>Micrococcaceae</taxon>
        <taxon>Arthrobacter</taxon>
    </lineage>
</organism>
<name>A0A1R4GW54_9MICC</name>